<protein>
    <submittedName>
        <fullName evidence="3">Regulator of chromosome condensation (RCC1)</fullName>
    </submittedName>
</protein>
<dbReference type="OMA" id="DIRERGC"/>
<organism evidence="3 4">
    <name type="scientific">Reticulomyxa filosa</name>
    <dbReference type="NCBI Taxonomy" id="46433"/>
    <lineage>
        <taxon>Eukaryota</taxon>
        <taxon>Sar</taxon>
        <taxon>Rhizaria</taxon>
        <taxon>Retaria</taxon>
        <taxon>Foraminifera</taxon>
        <taxon>Monothalamids</taxon>
        <taxon>Reticulomyxidae</taxon>
        <taxon>Reticulomyxa</taxon>
    </lineage>
</organism>
<dbReference type="Gene3D" id="2.130.10.30">
    <property type="entry name" value="Regulator of chromosome condensation 1/beta-lactamase-inhibitor protein II"/>
    <property type="match status" value="2"/>
</dbReference>
<evidence type="ECO:0000256" key="2">
    <source>
        <dbReference type="PROSITE-ProRule" id="PRU00235"/>
    </source>
</evidence>
<dbReference type="InterPro" id="IPR000408">
    <property type="entry name" value="Reg_chr_condens"/>
</dbReference>
<dbReference type="Proteomes" id="UP000023152">
    <property type="component" value="Unassembled WGS sequence"/>
</dbReference>
<comment type="caution">
    <text evidence="3">The sequence shown here is derived from an EMBL/GenBank/DDBJ whole genome shotgun (WGS) entry which is preliminary data.</text>
</comment>
<evidence type="ECO:0000256" key="1">
    <source>
        <dbReference type="ARBA" id="ARBA00022737"/>
    </source>
</evidence>
<evidence type="ECO:0000313" key="3">
    <source>
        <dbReference type="EMBL" id="ETO18282.1"/>
    </source>
</evidence>
<dbReference type="Pfam" id="PF13540">
    <property type="entry name" value="RCC1_2"/>
    <property type="match status" value="3"/>
</dbReference>
<reference evidence="3 4" key="1">
    <citation type="journal article" date="2013" name="Curr. Biol.">
        <title>The Genome of the Foraminiferan Reticulomyxa filosa.</title>
        <authorList>
            <person name="Glockner G."/>
            <person name="Hulsmann N."/>
            <person name="Schleicher M."/>
            <person name="Noegel A.A."/>
            <person name="Eichinger L."/>
            <person name="Gallinger C."/>
            <person name="Pawlowski J."/>
            <person name="Sierra R."/>
            <person name="Euteneuer U."/>
            <person name="Pillet L."/>
            <person name="Moustafa A."/>
            <person name="Platzer M."/>
            <person name="Groth M."/>
            <person name="Szafranski K."/>
            <person name="Schliwa M."/>
        </authorList>
    </citation>
    <scope>NUCLEOTIDE SEQUENCE [LARGE SCALE GENOMIC DNA]</scope>
</reference>
<dbReference type="PANTHER" id="PTHR22872">
    <property type="entry name" value="BTK-BINDING PROTEIN-RELATED"/>
    <property type="match status" value="1"/>
</dbReference>
<dbReference type="SUPFAM" id="SSF50985">
    <property type="entry name" value="RCC1/BLIP-II"/>
    <property type="match status" value="1"/>
</dbReference>
<dbReference type="PROSITE" id="PS50012">
    <property type="entry name" value="RCC1_3"/>
    <property type="match status" value="1"/>
</dbReference>
<evidence type="ECO:0000313" key="4">
    <source>
        <dbReference type="Proteomes" id="UP000023152"/>
    </source>
</evidence>
<dbReference type="PANTHER" id="PTHR22872:SF9">
    <property type="entry name" value="X-LINKED RETINITIS PIGMENTOSA GTPASE REGULATOR"/>
    <property type="match status" value="1"/>
</dbReference>
<name>X6MXR4_RETFI</name>
<keyword evidence="4" id="KW-1185">Reference proteome</keyword>
<dbReference type="PRINTS" id="PR00633">
    <property type="entry name" value="RCCNDNSATION"/>
</dbReference>
<dbReference type="InterPro" id="IPR009091">
    <property type="entry name" value="RCC1/BLIP-II"/>
</dbReference>
<dbReference type="EMBL" id="ASPP01015209">
    <property type="protein sequence ID" value="ETO18282.1"/>
    <property type="molecule type" value="Genomic_DNA"/>
</dbReference>
<accession>X6MXR4</accession>
<keyword evidence="1" id="KW-0677">Repeat</keyword>
<dbReference type="OrthoDB" id="5981550at2759"/>
<gene>
    <name evidence="3" type="ORF">RFI_18995</name>
</gene>
<dbReference type="InterPro" id="IPR051625">
    <property type="entry name" value="Signaling_Regulatory_Domain"/>
</dbReference>
<proteinExistence type="predicted"/>
<sequence length="374" mass="42001">MYMYMCIYIHTLKQIGRWGQLGHKIFNHYTEEFVRPTVIERLLGHHIVDIAVGYAHTLFLDNTGCVWVCGVGLNGRLGCGMGSLLSQYPIPRPMTPLWRQHLKMSHFKSQFDFTENKLLLSDDSHDGVSTDKYKLLTDDTGQAMTPYDSYDYNTYYDIQKYKAAPAPENQVPYYVPEVAKISAGHKHSAILTTDGKVFCFGGGNTGAIGVERDFMDKCWPTQVTGGGLEHEFVIDVQCGQNHTAALTKSGKVYTWGSGRFGQCGRERKQAFMLEDIRERGCDLRTVPHRPPYELVNTSNPINATYNFTPSEDDKTGALHDRDVQSFDDIIDVDDGILIRGDPLAMPPGVIQNFPSHLKPKRIVAGFYETSIITG</sequence>
<feature type="repeat" description="RCC1" evidence="2">
    <location>
        <begin position="195"/>
        <end position="249"/>
    </location>
</feature>
<dbReference type="AlphaFoldDB" id="X6MXR4"/>